<proteinExistence type="predicted"/>
<dbReference type="EMBL" id="CP019454">
    <property type="protein sequence ID" value="AUW94402.1"/>
    <property type="molecule type" value="Genomic_DNA"/>
</dbReference>
<dbReference type="Proteomes" id="UP000325292">
    <property type="component" value="Chromosome"/>
</dbReference>
<name>A0ABN5H104_9FIRM</name>
<evidence type="ECO:0000313" key="2">
    <source>
        <dbReference type="EMBL" id="AUW94402.1"/>
    </source>
</evidence>
<organism evidence="2 3">
    <name type="scientific">Sulfobacillus thermotolerans</name>
    <dbReference type="NCBI Taxonomy" id="338644"/>
    <lineage>
        <taxon>Bacteria</taxon>
        <taxon>Bacillati</taxon>
        <taxon>Bacillota</taxon>
        <taxon>Clostridia</taxon>
        <taxon>Eubacteriales</taxon>
        <taxon>Clostridiales Family XVII. Incertae Sedis</taxon>
        <taxon>Sulfobacillus</taxon>
    </lineage>
</organism>
<reference evidence="2 3" key="1">
    <citation type="journal article" date="2019" name="Sci. Rep.">
        <title>Sulfobacillus thermotolerans: new insights into resistance and metabolic capacities of acidophilic chemolithotrophs.</title>
        <authorList>
            <person name="Panyushkina A.E."/>
            <person name="Babenko V.V."/>
            <person name="Nikitina A.S."/>
            <person name="Selezneva O.V."/>
            <person name="Tsaplina I.A."/>
            <person name="Letarova M.A."/>
            <person name="Kostryukova E.S."/>
            <person name="Letarov A.V."/>
        </authorList>
    </citation>
    <scope>NUCLEOTIDE SEQUENCE [LARGE SCALE GENOMIC DNA]</scope>
    <source>
        <strain evidence="2 3">Kr1</strain>
    </source>
</reference>
<feature type="region of interest" description="Disordered" evidence="1">
    <location>
        <begin position="76"/>
        <end position="97"/>
    </location>
</feature>
<keyword evidence="2" id="KW-0946">Virion</keyword>
<protein>
    <submittedName>
        <fullName evidence="2">Spore coat protein</fullName>
    </submittedName>
</protein>
<evidence type="ECO:0000313" key="3">
    <source>
        <dbReference type="Proteomes" id="UP000325292"/>
    </source>
</evidence>
<gene>
    <name evidence="2" type="ORF">BXT84_11000</name>
</gene>
<dbReference type="Pfam" id="PF07875">
    <property type="entry name" value="Coat_F"/>
    <property type="match status" value="1"/>
</dbReference>
<accession>A0ABN5H104</accession>
<sequence length="201" mass="22709">MPKLTAQEYQQLHEIASADATLIAKATGFLSFVQDGDLKSMVENERRKAEMHYNELIDIANGESLNQKFEQLDGGLKGRPRNASVQSPTPIQPKSGQGFTDRIIAADLLDYSKSMTVRCIWAATEITHVGIRRALSEMARYHLDAAYEFFKFMEQKGWYVPLGANENAEQWFRQNHEQIISAHMSGRQESDWVSANAPMPS</sequence>
<feature type="compositionally biased region" description="Polar residues" evidence="1">
    <location>
        <begin position="83"/>
        <end position="97"/>
    </location>
</feature>
<evidence type="ECO:0000256" key="1">
    <source>
        <dbReference type="SAM" id="MobiDB-lite"/>
    </source>
</evidence>
<dbReference type="InterPro" id="IPR012851">
    <property type="entry name" value="Spore_coat_CotF-like"/>
</dbReference>
<dbReference type="Gene3D" id="1.20.1260.10">
    <property type="match status" value="1"/>
</dbReference>
<keyword evidence="2" id="KW-0167">Capsid protein</keyword>
<keyword evidence="3" id="KW-1185">Reference proteome</keyword>
<dbReference type="InterPro" id="IPR012347">
    <property type="entry name" value="Ferritin-like"/>
</dbReference>